<organism evidence="3 4">
    <name type="scientific">Schleiferilactobacillus harbinensis</name>
    <dbReference type="NCBI Taxonomy" id="304207"/>
    <lineage>
        <taxon>Bacteria</taxon>
        <taxon>Bacillati</taxon>
        <taxon>Bacillota</taxon>
        <taxon>Bacilli</taxon>
        <taxon>Lactobacillales</taxon>
        <taxon>Lactobacillaceae</taxon>
        <taxon>Schleiferilactobacillus</taxon>
    </lineage>
</organism>
<dbReference type="RefSeq" id="WP_152260128.1">
    <property type="nucleotide sequence ID" value="NZ_CP045143.1"/>
</dbReference>
<gene>
    <name evidence="3" type="ORF">D1010_01720</name>
</gene>
<sequence>MNLPEHLTPVSYHLRHFNKYDTLDLPASENGNLTIIGENAVGKTTLANCFFPMLIDGAISTPSFNAAKGTENVSQNATARNSARDTRTFASMLLGWGSGAMKVRTGYTYMVLRSIHRQVILGLGAHRADGDTRQPTWWFAVVSDDPATPVPLTTTDAAGQCLSKTDFIQANAALGDTFHLFDTALDYREYVAVHIYGFASGETLGKLANVYRLLASPILTSGNAKFSPIRNALKNAQEGIDDQVIQSVANSQREVNQYNGLLDRIKTGQTRLIRMKETIFWGNLNHLQELILSRYSEAHGDYEKEKEKRAQAEILVRQYANELRLSAENLAASEQELAKLRDAQAEQKTIIERRHQYADQITLEKKRLKDYRARLDQLATLHTQQADIQAQLAAVQANQAALQKDQLSPLQTTISTHAAQLQELAKAIAQTELAAVVQHMAAYLRHLKTQRNQYQHLAETMAHLNQDVAIVHTMQDAMGTSIDRHVTGPLTSRPRTALHQDNEAIHEHGAAQMSDQFQALKDQQQQLLAAHPDLKVILTHPALVDQLTTAQKAMAGLADQFAKLTRQQATLTDHAQSKAQEIQTVQQTLDPNFDEAAVVQTITEAQTNLDRLIVDAELDKKLVTAEQAHRKLTDAEHNATRQKSIAEGHAQSAAAAAQEQAAELHRLAERIIPSLHTLAPYAPEGVTLKTIEDTIAFVTENRVPVRTNSYAQVTSQISKLIHRNDRNGIDRNALDVLFEERNHPDIASAMRQQRSTEDNGLTVVAFDINAALAILATDRAGVEKSLAQRKEGNDFAQTAYLGAAVQRITAQYQAIADYNAMLTQGAGQNNSIRLRITLTPDTVTPAVIAEARDPQQDERPHLLAEIQKRLEKLANDAAVSDDEAAFQAAARDLLDTRQWSNFNVEIHRRQSAPDDYEVVDDKFVQSGGSGAEKAQAMVLPLLLVPKMVLRQAQQDDAPYLVMFDEFADKLDPETAKSFVNTIARFGFCFIATMPNGAQNKVLADGVDNIAYTVLAPSQQDDGQFHKNRVVPALIWRQEPRQ</sequence>
<feature type="compositionally biased region" description="Low complexity" evidence="2">
    <location>
        <begin position="647"/>
        <end position="658"/>
    </location>
</feature>
<dbReference type="InterPro" id="IPR027417">
    <property type="entry name" value="P-loop_NTPase"/>
</dbReference>
<proteinExistence type="predicted"/>
<feature type="region of interest" description="Disordered" evidence="2">
    <location>
        <begin position="631"/>
        <end position="658"/>
    </location>
</feature>
<evidence type="ECO:0000313" key="3">
    <source>
        <dbReference type="EMBL" id="QFR22263.1"/>
    </source>
</evidence>
<dbReference type="EMBL" id="CP045143">
    <property type="protein sequence ID" value="QFR22263.1"/>
    <property type="molecule type" value="Genomic_DNA"/>
</dbReference>
<keyword evidence="1" id="KW-0175">Coiled coil</keyword>
<evidence type="ECO:0000256" key="2">
    <source>
        <dbReference type="SAM" id="MobiDB-lite"/>
    </source>
</evidence>
<evidence type="ECO:0000256" key="1">
    <source>
        <dbReference type="SAM" id="Coils"/>
    </source>
</evidence>
<dbReference type="Pfam" id="PF13558">
    <property type="entry name" value="SbcC_Walker_B"/>
    <property type="match status" value="1"/>
</dbReference>
<dbReference type="Proteomes" id="UP000326779">
    <property type="component" value="Chromosome"/>
</dbReference>
<feature type="coiled-coil region" evidence="1">
    <location>
        <begin position="302"/>
        <end position="343"/>
    </location>
</feature>
<dbReference type="KEGG" id="lhb:D1010_01720"/>
<protein>
    <submittedName>
        <fullName evidence="3">Chromosome partitioning protein ParA</fullName>
    </submittedName>
</protein>
<evidence type="ECO:0000313" key="4">
    <source>
        <dbReference type="Proteomes" id="UP000326779"/>
    </source>
</evidence>
<dbReference type="AlphaFoldDB" id="A0A5P8M1G8"/>
<dbReference type="SUPFAM" id="SSF52540">
    <property type="entry name" value="P-loop containing nucleoside triphosphate hydrolases"/>
    <property type="match status" value="1"/>
</dbReference>
<reference evidence="3 4" key="1">
    <citation type="submission" date="2019-10" db="EMBL/GenBank/DDBJ databases">
        <title>The completed genome of Lactobacillus harbinensis M1.</title>
        <authorList>
            <person name="Zheng Y."/>
        </authorList>
    </citation>
    <scope>NUCLEOTIDE SEQUENCE [LARGE SCALE GENOMIC DNA]</scope>
    <source>
        <strain evidence="3 4">M1</strain>
    </source>
</reference>
<accession>A0A5P8M1G8</accession>
<name>A0A5P8M1G8_9LACO</name>